<evidence type="ECO:0000259" key="3">
    <source>
        <dbReference type="Pfam" id="PF00078"/>
    </source>
</evidence>
<protein>
    <recommendedName>
        <fullName evidence="3">Reverse transcriptase domain-containing protein</fullName>
    </recommendedName>
</protein>
<comment type="caution">
    <text evidence="4">The sequence shown here is derived from an EMBL/GenBank/DDBJ whole genome shotgun (WGS) entry which is preliminary data.</text>
</comment>
<evidence type="ECO:0000256" key="1">
    <source>
        <dbReference type="ARBA" id="ARBA00034120"/>
    </source>
</evidence>
<comment type="similarity">
    <text evidence="1">Belongs to the bacterial reverse transcriptase family.</text>
</comment>
<dbReference type="InterPro" id="IPR043502">
    <property type="entry name" value="DNA/RNA_pol_sf"/>
</dbReference>
<proteinExistence type="inferred from homology"/>
<feature type="region of interest" description="Disordered" evidence="2">
    <location>
        <begin position="35"/>
        <end position="55"/>
    </location>
</feature>
<dbReference type="PANTHER" id="PTHR34047">
    <property type="entry name" value="NUCLEAR INTRON MATURASE 1, MITOCHONDRIAL-RELATED"/>
    <property type="match status" value="1"/>
</dbReference>
<sequence length="138" mass="15516">MGAIAGKGVFGGDSYLFKLFADDSLDANLERPHTELKDGTYEPQPVLQHPIPKAGKPGEFRALGIPTIDDRVCRQAILNRLEPIFEPVFDDANFGYRSGRSTKDALKKIWRELDAGNEWLVDADLRDFLDRCSYYPPS</sequence>
<evidence type="ECO:0000313" key="4">
    <source>
        <dbReference type="EMBL" id="NEV63560.1"/>
    </source>
</evidence>
<dbReference type="EMBL" id="JAAIJQ010000054">
    <property type="protein sequence ID" value="NEV63560.1"/>
    <property type="molecule type" value="Genomic_DNA"/>
</dbReference>
<dbReference type="InterPro" id="IPR051083">
    <property type="entry name" value="GrpII_Intron_Splice-Mob/Def"/>
</dbReference>
<evidence type="ECO:0000313" key="5">
    <source>
        <dbReference type="Proteomes" id="UP000483379"/>
    </source>
</evidence>
<organism evidence="4 5">
    <name type="scientific">Thiorhodococcus minor</name>
    <dbReference type="NCBI Taxonomy" id="57489"/>
    <lineage>
        <taxon>Bacteria</taxon>
        <taxon>Pseudomonadati</taxon>
        <taxon>Pseudomonadota</taxon>
        <taxon>Gammaproteobacteria</taxon>
        <taxon>Chromatiales</taxon>
        <taxon>Chromatiaceae</taxon>
        <taxon>Thiorhodococcus</taxon>
    </lineage>
</organism>
<dbReference type="InterPro" id="IPR000477">
    <property type="entry name" value="RT_dom"/>
</dbReference>
<name>A0A6M0K1E1_9GAMM</name>
<gene>
    <name evidence="4" type="ORF">G3446_16970</name>
</gene>
<accession>A0A6M0K1E1</accession>
<evidence type="ECO:0000256" key="2">
    <source>
        <dbReference type="SAM" id="MobiDB-lite"/>
    </source>
</evidence>
<feature type="domain" description="Reverse transcriptase" evidence="3">
    <location>
        <begin position="51"/>
        <end position="131"/>
    </location>
</feature>
<dbReference type="Proteomes" id="UP000483379">
    <property type="component" value="Unassembled WGS sequence"/>
</dbReference>
<dbReference type="SUPFAM" id="SSF56672">
    <property type="entry name" value="DNA/RNA polymerases"/>
    <property type="match status" value="1"/>
</dbReference>
<dbReference type="Pfam" id="PF00078">
    <property type="entry name" value="RVT_1"/>
    <property type="match status" value="1"/>
</dbReference>
<dbReference type="AlphaFoldDB" id="A0A6M0K1E1"/>
<dbReference type="PANTHER" id="PTHR34047:SF8">
    <property type="entry name" value="PROTEIN YKFC"/>
    <property type="match status" value="1"/>
</dbReference>
<keyword evidence="5" id="KW-1185">Reference proteome</keyword>
<reference evidence="4 5" key="1">
    <citation type="submission" date="2020-02" db="EMBL/GenBank/DDBJ databases">
        <title>Genome sequences of Thiorhodococcus mannitoliphagus and Thiorhodococcus minor, purple sulfur photosynthetic bacteria in the gammaproteobacterial family, Chromatiaceae.</title>
        <authorList>
            <person name="Aviles F.A."/>
            <person name="Meyer T.E."/>
            <person name="Kyndt J.A."/>
        </authorList>
    </citation>
    <scope>NUCLEOTIDE SEQUENCE [LARGE SCALE GENOMIC DNA]</scope>
    <source>
        <strain evidence="4 5">DSM 11518</strain>
    </source>
</reference>